<protein>
    <submittedName>
        <fullName evidence="1">Uncharacterized protein</fullName>
    </submittedName>
</protein>
<name>A0AAE0A037_9ROSI</name>
<reference evidence="1" key="1">
    <citation type="journal article" date="2023" name="Plant J.">
        <title>Genome sequences and population genomics provide insights into the demographic history, inbreeding, and mutation load of two 'living fossil' tree species of Dipteronia.</title>
        <authorList>
            <person name="Feng Y."/>
            <person name="Comes H.P."/>
            <person name="Chen J."/>
            <person name="Zhu S."/>
            <person name="Lu R."/>
            <person name="Zhang X."/>
            <person name="Li P."/>
            <person name="Qiu J."/>
            <person name="Olsen K.M."/>
            <person name="Qiu Y."/>
        </authorList>
    </citation>
    <scope>NUCLEOTIDE SEQUENCE</scope>
    <source>
        <strain evidence="1">NBL</strain>
    </source>
</reference>
<accession>A0AAE0A037</accession>
<gene>
    <name evidence="1" type="ORF">Dsin_021390</name>
</gene>
<evidence type="ECO:0000313" key="1">
    <source>
        <dbReference type="EMBL" id="KAK3197975.1"/>
    </source>
</evidence>
<comment type="caution">
    <text evidence="1">The sequence shown here is derived from an EMBL/GenBank/DDBJ whole genome shotgun (WGS) entry which is preliminary data.</text>
</comment>
<proteinExistence type="predicted"/>
<dbReference type="AlphaFoldDB" id="A0AAE0A037"/>
<organism evidence="1 2">
    <name type="scientific">Dipteronia sinensis</name>
    <dbReference type="NCBI Taxonomy" id="43782"/>
    <lineage>
        <taxon>Eukaryota</taxon>
        <taxon>Viridiplantae</taxon>
        <taxon>Streptophyta</taxon>
        <taxon>Embryophyta</taxon>
        <taxon>Tracheophyta</taxon>
        <taxon>Spermatophyta</taxon>
        <taxon>Magnoliopsida</taxon>
        <taxon>eudicotyledons</taxon>
        <taxon>Gunneridae</taxon>
        <taxon>Pentapetalae</taxon>
        <taxon>rosids</taxon>
        <taxon>malvids</taxon>
        <taxon>Sapindales</taxon>
        <taxon>Sapindaceae</taxon>
        <taxon>Hippocastanoideae</taxon>
        <taxon>Acereae</taxon>
        <taxon>Dipteronia</taxon>
    </lineage>
</organism>
<keyword evidence="2" id="KW-1185">Reference proteome</keyword>
<evidence type="ECO:0000313" key="2">
    <source>
        <dbReference type="Proteomes" id="UP001281410"/>
    </source>
</evidence>
<dbReference type="Proteomes" id="UP001281410">
    <property type="component" value="Unassembled WGS sequence"/>
</dbReference>
<sequence length="183" mass="20977">MHMRVRFETLADRTGGDSRRGVGGRPQHTPLSTVRGSTYRIHSSIHGYIFSGGEFCLMGSWANPLRVGLKYQWSTEDLMVVVRGLLLSRNRPWHEVDVQWLMASVDLSVRKIYLLDPYIQEVSRHIRVPSGEKDRVRLDGRRYGHHPRKDGCGGSQDVLRHSIDDAWTMLLDDDRETSDVAYS</sequence>
<dbReference type="EMBL" id="JANJYJ010000007">
    <property type="protein sequence ID" value="KAK3197975.1"/>
    <property type="molecule type" value="Genomic_DNA"/>
</dbReference>